<organism evidence="4 5">
    <name type="scientific">Rothia terrae</name>
    <dbReference type="NCBI Taxonomy" id="396015"/>
    <lineage>
        <taxon>Bacteria</taxon>
        <taxon>Bacillati</taxon>
        <taxon>Actinomycetota</taxon>
        <taxon>Actinomycetes</taxon>
        <taxon>Micrococcales</taxon>
        <taxon>Micrococcaceae</taxon>
        <taxon>Rothia</taxon>
    </lineage>
</organism>
<evidence type="ECO:0000259" key="3">
    <source>
        <dbReference type="Pfam" id="PF05175"/>
    </source>
</evidence>
<keyword evidence="1 4" id="KW-0489">Methyltransferase</keyword>
<dbReference type="GeneID" id="96624214"/>
<evidence type="ECO:0000256" key="2">
    <source>
        <dbReference type="ARBA" id="ARBA00022679"/>
    </source>
</evidence>
<dbReference type="Gene3D" id="3.40.50.150">
    <property type="entry name" value="Vaccinia Virus protein VP39"/>
    <property type="match status" value="1"/>
</dbReference>
<keyword evidence="5" id="KW-1185">Reference proteome</keyword>
<proteinExistence type="predicted"/>
<dbReference type="SUPFAM" id="SSF53335">
    <property type="entry name" value="S-adenosyl-L-methionine-dependent methyltransferases"/>
    <property type="match status" value="1"/>
</dbReference>
<protein>
    <submittedName>
        <fullName evidence="4">Methyltransferase</fullName>
    </submittedName>
</protein>
<reference evidence="4 5" key="1">
    <citation type="submission" date="2020-09" db="EMBL/GenBank/DDBJ databases">
        <title>Investigation of environmental microbes.</title>
        <authorList>
            <person name="Ou Y."/>
            <person name="Kang Q."/>
        </authorList>
    </citation>
    <scope>NUCLEOTIDE SEQUENCE [LARGE SCALE GENOMIC DNA]</scope>
    <source>
        <strain evidence="4 5">KJZ-14</strain>
    </source>
</reference>
<dbReference type="KEGG" id="rter:IDM49_08165"/>
<dbReference type="InterPro" id="IPR046977">
    <property type="entry name" value="RsmC/RlmG"/>
</dbReference>
<dbReference type="PANTHER" id="PTHR47816:SF4">
    <property type="entry name" value="RIBOSOMAL RNA SMALL SUBUNIT METHYLTRANSFERASE C"/>
    <property type="match status" value="1"/>
</dbReference>
<evidence type="ECO:0000313" key="4">
    <source>
        <dbReference type="EMBL" id="QNV37216.1"/>
    </source>
</evidence>
<dbReference type="RefSeq" id="WP_168615427.1">
    <property type="nucleotide sequence ID" value="NZ_BAAAOX010000046.1"/>
</dbReference>
<evidence type="ECO:0000313" key="5">
    <source>
        <dbReference type="Proteomes" id="UP000516404"/>
    </source>
</evidence>
<dbReference type="InterPro" id="IPR029063">
    <property type="entry name" value="SAM-dependent_MTases_sf"/>
</dbReference>
<dbReference type="Pfam" id="PF05175">
    <property type="entry name" value="MTS"/>
    <property type="match status" value="1"/>
</dbReference>
<dbReference type="GO" id="GO:0032259">
    <property type="term" value="P:methylation"/>
    <property type="evidence" value="ECO:0007669"/>
    <property type="project" value="UniProtKB-KW"/>
</dbReference>
<dbReference type="GO" id="GO:0008757">
    <property type="term" value="F:S-adenosylmethionine-dependent methyltransferase activity"/>
    <property type="evidence" value="ECO:0007669"/>
    <property type="project" value="InterPro"/>
</dbReference>
<gene>
    <name evidence="4" type="ORF">IDM49_08165</name>
</gene>
<dbReference type="CDD" id="cd02440">
    <property type="entry name" value="AdoMet_MTases"/>
    <property type="match status" value="1"/>
</dbReference>
<sequence length="202" mass="22112">MAEQHYFSSNPVSEFTPQQVKVRLAGQDRTVVTAPGIFSPAGIDKGTAVLLAEVPPATGSRILDIGCGWGPITLTAALESPDSQVYAVDVNQRSMELTRMNAERLGATNVQVSLPEDVPTDVEFDLIWSNPPIRVGKDALHNIMRTWLPRLTVGGKAYLVVQKNLGSDSLQKWLVNELGSDYSVNRYATSKGFRILLVERMS</sequence>
<keyword evidence="2 4" id="KW-0808">Transferase</keyword>
<accession>A0A7H2BC20</accession>
<feature type="domain" description="Methyltransferase small" evidence="3">
    <location>
        <begin position="30"/>
        <end position="195"/>
    </location>
</feature>
<name>A0A7H2BC20_9MICC</name>
<dbReference type="InterPro" id="IPR007848">
    <property type="entry name" value="Small_mtfrase_dom"/>
</dbReference>
<dbReference type="AlphaFoldDB" id="A0A7H2BC20"/>
<dbReference type="PANTHER" id="PTHR47816">
    <property type="entry name" value="RIBOSOMAL RNA SMALL SUBUNIT METHYLTRANSFERASE C"/>
    <property type="match status" value="1"/>
</dbReference>
<dbReference type="EMBL" id="CP061539">
    <property type="protein sequence ID" value="QNV37216.1"/>
    <property type="molecule type" value="Genomic_DNA"/>
</dbReference>
<evidence type="ECO:0000256" key="1">
    <source>
        <dbReference type="ARBA" id="ARBA00022603"/>
    </source>
</evidence>
<dbReference type="Proteomes" id="UP000516404">
    <property type="component" value="Chromosome"/>
</dbReference>